<dbReference type="PANTHER" id="PTHR47938">
    <property type="entry name" value="RESPIRATORY COMPLEX I CHAPERONE (CIA84), PUTATIVE (AFU_ORTHOLOGUE AFUA_2G06020)-RELATED"/>
    <property type="match status" value="1"/>
</dbReference>
<reference evidence="1 2" key="1">
    <citation type="submission" date="2016-06" db="EMBL/GenBank/DDBJ databases">
        <authorList>
            <person name="Kjaerup R.B."/>
            <person name="Dalgaard T.S."/>
            <person name="Juul-Madsen H.R."/>
        </authorList>
    </citation>
    <scope>NUCLEOTIDE SEQUENCE [LARGE SCALE GENOMIC DNA]</scope>
    <source>
        <strain evidence="1 2">Pb300</strain>
    </source>
</reference>
<dbReference type="GO" id="GO:0003729">
    <property type="term" value="F:mRNA binding"/>
    <property type="evidence" value="ECO:0007669"/>
    <property type="project" value="TreeGrafter"/>
</dbReference>
<dbReference type="VEuPathDB" id="FungiDB:PADG_03828"/>
<name>A0A1D2JK97_PARBR</name>
<evidence type="ECO:0008006" key="3">
    <source>
        <dbReference type="Google" id="ProtNLM"/>
    </source>
</evidence>
<dbReference type="InterPro" id="IPR011990">
    <property type="entry name" value="TPR-like_helical_dom_sf"/>
</dbReference>
<dbReference type="GO" id="GO:0140053">
    <property type="term" value="P:mitochondrial gene expression"/>
    <property type="evidence" value="ECO:0007669"/>
    <property type="project" value="TreeGrafter"/>
</dbReference>
<dbReference type="AlphaFoldDB" id="A0A1D2JK97"/>
<proteinExistence type="predicted"/>
<dbReference type="VEuPathDB" id="FungiDB:PABG_01251"/>
<protein>
    <recommendedName>
        <fullName evidence="3">Pentatricopeptide repeat domain-containing protein</fullName>
    </recommendedName>
</protein>
<comment type="caution">
    <text evidence="1">The sequence shown here is derived from an EMBL/GenBank/DDBJ whole genome shotgun (WGS) entry which is preliminary data.</text>
</comment>
<dbReference type="Proteomes" id="UP000242814">
    <property type="component" value="Unassembled WGS sequence"/>
</dbReference>
<dbReference type="GO" id="GO:0005739">
    <property type="term" value="C:mitochondrion"/>
    <property type="evidence" value="ECO:0007669"/>
    <property type="project" value="TreeGrafter"/>
</dbReference>
<gene>
    <name evidence="1" type="ORF">ACO22_01893</name>
</gene>
<evidence type="ECO:0000313" key="1">
    <source>
        <dbReference type="EMBL" id="ODH39436.1"/>
    </source>
</evidence>
<dbReference type="EMBL" id="LZYO01000052">
    <property type="protein sequence ID" value="ODH39436.1"/>
    <property type="molecule type" value="Genomic_DNA"/>
</dbReference>
<dbReference type="Gene3D" id="1.25.40.10">
    <property type="entry name" value="Tetratricopeptide repeat domain"/>
    <property type="match status" value="1"/>
</dbReference>
<sequence>MRFHLSQRTFRTIVENRPWTHLRCRRRLGLFAPARTAQCQSLYNIQRRYLFSFPSVTQAVSQQETKKGHSADHGVKRMMELVEALEQKSRPPPPDIIARALSSFIQQRLENPMTLTTNQVRFLQKALHYLNGATREEQFTHLAPDITQLIDILKAISQSEWEADAQDDVRILARLAYGKICSRVAREPGNTGHPSAEAMYPYLYILASTGKSGEALRLIEGHWENVFVNEGTLPWITVAKGSLKEEDKGESMILNVLEKMTSRGIRLDQESHEILTLAAAKEGNGKAARSVYEWSLTHSVEPTLAATIAVANATIWDGSAEWASRLLKLLRQSPTPEIRDAVLLLAVKEGGGAADVEKELTDLRVMNPELQFSLTISTFNKILVYLVTKCERSDVEDFVALAEAWGLEPDTTTGMLRVTARLRNGDIDGAMYLFEELDSTELTEGDNLPLWNGIVRYLCSAAKDEPDDKTVLAFLDRLLELDGQFEPATLEALCQMLLSRHDIEGIADLLKPFASTYSIPGISQVLKPFSYFIADQNQPTDTAWKVHELLTSLIPYAPVGFWTKSMLDFFKRDRPDLACLAFGHIRKKTAPCDRPTSSTYALCFSGIAKAGYSEGLFLIHNMLKLDLEIAITTPLLDSLVLAYDACGEPEKAMEFFREILHSEEGPSENSLAYFFRLCGNFRHGLDEADQMFRKLKSLDVPLNRMAYTNYIRTLALHGELERAADTINAMYSETENHPTEYTIGILYNSLPTQKWRDQAESWARVTYPHLWTELEKKPTITDEDDGIRSFVLSDEGQG</sequence>
<organism evidence="1 2">
    <name type="scientific">Paracoccidioides brasiliensis</name>
    <dbReference type="NCBI Taxonomy" id="121759"/>
    <lineage>
        <taxon>Eukaryota</taxon>
        <taxon>Fungi</taxon>
        <taxon>Dikarya</taxon>
        <taxon>Ascomycota</taxon>
        <taxon>Pezizomycotina</taxon>
        <taxon>Eurotiomycetes</taxon>
        <taxon>Eurotiomycetidae</taxon>
        <taxon>Onygenales</taxon>
        <taxon>Ajellomycetaceae</taxon>
        <taxon>Paracoccidioides</taxon>
    </lineage>
</organism>
<evidence type="ECO:0000313" key="2">
    <source>
        <dbReference type="Proteomes" id="UP000242814"/>
    </source>
</evidence>
<dbReference type="PANTHER" id="PTHR47938:SF35">
    <property type="entry name" value="PENTATRICOPEPTIDE REPEAT-CONTAINING PROTEIN 4, MITOCHONDRIAL-RELATED"/>
    <property type="match status" value="1"/>
</dbReference>
<accession>A0A1D2JK97</accession>